<reference evidence="1 2" key="1">
    <citation type="submission" date="2020-10" db="EMBL/GenBank/DDBJ databases">
        <title>Identification of Nocardia species via Next-generation sequencing and recognition of intraspecies genetic diversity.</title>
        <authorList>
            <person name="Li P."/>
            <person name="Li P."/>
            <person name="Lu B."/>
        </authorList>
    </citation>
    <scope>NUCLEOTIDE SEQUENCE [LARGE SCALE GENOMIC DNA]</scope>
    <source>
        <strain evidence="1 2">N-11</strain>
    </source>
</reference>
<dbReference type="Proteomes" id="UP000807309">
    <property type="component" value="Unassembled WGS sequence"/>
</dbReference>
<keyword evidence="2" id="KW-1185">Reference proteome</keyword>
<evidence type="ECO:0000313" key="2">
    <source>
        <dbReference type="Proteomes" id="UP000807309"/>
    </source>
</evidence>
<proteinExistence type="predicted"/>
<sequence>MRAFEIDSAPLRGLSVTLVVAGRIGVIPMELGGFATDTAREAAAPRILNT</sequence>
<comment type="caution">
    <text evidence="1">The sequence shown here is derived from an EMBL/GenBank/DDBJ whole genome shotgun (WGS) entry which is preliminary data.</text>
</comment>
<accession>A0ABS0CBX0</accession>
<organism evidence="1 2">
    <name type="scientific">Nocardia abscessus</name>
    <dbReference type="NCBI Taxonomy" id="120957"/>
    <lineage>
        <taxon>Bacteria</taxon>
        <taxon>Bacillati</taxon>
        <taxon>Actinomycetota</taxon>
        <taxon>Actinomycetes</taxon>
        <taxon>Mycobacteriales</taxon>
        <taxon>Nocardiaceae</taxon>
        <taxon>Nocardia</taxon>
    </lineage>
</organism>
<gene>
    <name evidence="1" type="ORF">IU470_19675</name>
</gene>
<dbReference type="RefSeq" id="WP_195034347.1">
    <property type="nucleotide sequence ID" value="NZ_JADLRE010000015.1"/>
</dbReference>
<protein>
    <submittedName>
        <fullName evidence="1">Uncharacterized protein</fullName>
    </submittedName>
</protein>
<evidence type="ECO:0000313" key="1">
    <source>
        <dbReference type="EMBL" id="MBF6227315.1"/>
    </source>
</evidence>
<dbReference type="EMBL" id="JADLRE010000015">
    <property type="protein sequence ID" value="MBF6227315.1"/>
    <property type="molecule type" value="Genomic_DNA"/>
</dbReference>
<name>A0ABS0CBX0_9NOCA</name>